<comment type="caution">
    <text evidence="11">The sequence shown here is derived from an EMBL/GenBank/DDBJ whole genome shotgun (WGS) entry which is preliminary data.</text>
</comment>
<comment type="similarity">
    <text evidence="3 10">Belongs to the ALG6/ALG8 glucosyltransferase family.</text>
</comment>
<evidence type="ECO:0000256" key="7">
    <source>
        <dbReference type="ARBA" id="ARBA00022824"/>
    </source>
</evidence>
<evidence type="ECO:0000313" key="11">
    <source>
        <dbReference type="EMBL" id="KAL3314351.1"/>
    </source>
</evidence>
<protein>
    <recommendedName>
        <fullName evidence="10">Alpha-1,3-glucosyltransferase</fullName>
        <ecNumber evidence="10">2.4.1.-</ecNumber>
    </recommendedName>
</protein>
<evidence type="ECO:0000256" key="2">
    <source>
        <dbReference type="ARBA" id="ARBA00004922"/>
    </source>
</evidence>
<dbReference type="EMBL" id="JBJKFK010001023">
    <property type="protein sequence ID" value="KAL3314351.1"/>
    <property type="molecule type" value="Genomic_DNA"/>
</dbReference>
<accession>A0ABD2Q6K3</accession>
<organism evidence="11 12">
    <name type="scientific">Cichlidogyrus casuarinus</name>
    <dbReference type="NCBI Taxonomy" id="1844966"/>
    <lineage>
        <taxon>Eukaryota</taxon>
        <taxon>Metazoa</taxon>
        <taxon>Spiralia</taxon>
        <taxon>Lophotrochozoa</taxon>
        <taxon>Platyhelminthes</taxon>
        <taxon>Monogenea</taxon>
        <taxon>Monopisthocotylea</taxon>
        <taxon>Dactylogyridea</taxon>
        <taxon>Ancyrocephalidae</taxon>
        <taxon>Cichlidogyrus</taxon>
    </lineage>
</organism>
<dbReference type="Proteomes" id="UP001626550">
    <property type="component" value="Unassembled WGS sequence"/>
</dbReference>
<keyword evidence="8 10" id="KW-1133">Transmembrane helix</keyword>
<sequence length="185" mass="20877">MCIEKNAALTFHYISFIKMATTVLSIFVLSLGPFIYLGQMPNLLGRLFPFDRGLTHAYWAPNFWALYNAADLVLQRFFSAPSVKSFSTIGLVKNVKHLVLPTIGPWLTAFCVLCSSLPFIIQCLQKSDLFVALKNRTSLKPVDSMSKQKQFLISLIGCAWASFMFGWHVHEKAILVVLLPLKLVY</sequence>
<dbReference type="Pfam" id="PF03155">
    <property type="entry name" value="Alg6_Alg8"/>
    <property type="match status" value="1"/>
</dbReference>
<dbReference type="GO" id="GO:0016757">
    <property type="term" value="F:glycosyltransferase activity"/>
    <property type="evidence" value="ECO:0007669"/>
    <property type="project" value="UniProtKB-KW"/>
</dbReference>
<evidence type="ECO:0000256" key="4">
    <source>
        <dbReference type="ARBA" id="ARBA00022676"/>
    </source>
</evidence>
<evidence type="ECO:0000256" key="10">
    <source>
        <dbReference type="RuleBase" id="RU363110"/>
    </source>
</evidence>
<keyword evidence="9 10" id="KW-0472">Membrane</keyword>
<evidence type="ECO:0000256" key="9">
    <source>
        <dbReference type="ARBA" id="ARBA00023136"/>
    </source>
</evidence>
<keyword evidence="4 10" id="KW-0328">Glycosyltransferase</keyword>
<comment type="subcellular location">
    <subcellularLocation>
        <location evidence="1 10">Endoplasmic reticulum membrane</location>
        <topology evidence="1 10">Multi-pass membrane protein</topology>
    </subcellularLocation>
</comment>
<dbReference type="AlphaFoldDB" id="A0ABD2Q6K3"/>
<dbReference type="InterPro" id="IPR004856">
    <property type="entry name" value="Glyco_trans_ALG6/ALG8"/>
</dbReference>
<feature type="transmembrane region" description="Helical" evidence="10">
    <location>
        <begin position="13"/>
        <end position="37"/>
    </location>
</feature>
<dbReference type="EC" id="2.4.1.-" evidence="10"/>
<gene>
    <name evidence="11" type="primary">ALG8</name>
    <name evidence="11" type="ORF">Ciccas_007030</name>
</gene>
<comment type="pathway">
    <text evidence="2 10">Protein modification; protein glycosylation.</text>
</comment>
<evidence type="ECO:0000256" key="8">
    <source>
        <dbReference type="ARBA" id="ARBA00022989"/>
    </source>
</evidence>
<keyword evidence="7 10" id="KW-0256">Endoplasmic reticulum</keyword>
<feature type="transmembrane region" description="Helical" evidence="10">
    <location>
        <begin position="98"/>
        <end position="121"/>
    </location>
</feature>
<evidence type="ECO:0000313" key="12">
    <source>
        <dbReference type="Proteomes" id="UP001626550"/>
    </source>
</evidence>
<reference evidence="11 12" key="1">
    <citation type="submission" date="2024-11" db="EMBL/GenBank/DDBJ databases">
        <title>Adaptive evolution of stress response genes in parasites aligns with host niche diversity.</title>
        <authorList>
            <person name="Hahn C."/>
            <person name="Resl P."/>
        </authorList>
    </citation>
    <scope>NUCLEOTIDE SEQUENCE [LARGE SCALE GENOMIC DNA]</scope>
    <source>
        <strain evidence="11">EGGRZ-B1_66</strain>
        <tissue evidence="11">Body</tissue>
    </source>
</reference>
<name>A0ABD2Q6K3_9PLAT</name>
<evidence type="ECO:0000256" key="6">
    <source>
        <dbReference type="ARBA" id="ARBA00022692"/>
    </source>
</evidence>
<keyword evidence="12" id="KW-1185">Reference proteome</keyword>
<evidence type="ECO:0000256" key="3">
    <source>
        <dbReference type="ARBA" id="ARBA00008715"/>
    </source>
</evidence>
<dbReference type="PANTHER" id="PTHR12413">
    <property type="entry name" value="DOLICHYL GLYCOSYLTRANSFERASE"/>
    <property type="match status" value="1"/>
</dbReference>
<dbReference type="GO" id="GO:0005789">
    <property type="term" value="C:endoplasmic reticulum membrane"/>
    <property type="evidence" value="ECO:0007669"/>
    <property type="project" value="UniProtKB-SubCell"/>
</dbReference>
<evidence type="ECO:0000256" key="5">
    <source>
        <dbReference type="ARBA" id="ARBA00022679"/>
    </source>
</evidence>
<proteinExistence type="inferred from homology"/>
<evidence type="ECO:0000256" key="1">
    <source>
        <dbReference type="ARBA" id="ARBA00004477"/>
    </source>
</evidence>
<feature type="transmembrane region" description="Helical" evidence="10">
    <location>
        <begin position="151"/>
        <end position="170"/>
    </location>
</feature>
<comment type="caution">
    <text evidence="10">Lacks conserved residue(s) required for the propagation of feature annotation.</text>
</comment>
<keyword evidence="5 10" id="KW-0808">Transferase</keyword>
<keyword evidence="6 10" id="KW-0812">Transmembrane</keyword>
<dbReference type="PANTHER" id="PTHR12413:SF2">
    <property type="entry name" value="DOLICHYL PYROPHOSPHATE GLC1MAN9GLCNAC2 ALPHA-1,3-GLUCOSYLTRANSFERASE-RELATED"/>
    <property type="match status" value="1"/>
</dbReference>